<dbReference type="EMBL" id="MT142539">
    <property type="protein sequence ID" value="QJA84877.1"/>
    <property type="molecule type" value="Genomic_DNA"/>
</dbReference>
<dbReference type="EMBL" id="MT144907">
    <property type="protein sequence ID" value="QJI01221.1"/>
    <property type="molecule type" value="Genomic_DNA"/>
</dbReference>
<accession>A0A6H1ZP11</accession>
<proteinExistence type="predicted"/>
<sequence length="82" mass="9447">MKQRKEDVVERIRDLVNSMGWDDLVERTKVVMVNAQTNLNNATKESFDRHKGFFNCAELFYKMIVEDPKTIADKGLVKVKGG</sequence>
<evidence type="ECO:0000313" key="2">
    <source>
        <dbReference type="EMBL" id="QJA80506.1"/>
    </source>
</evidence>
<organism evidence="1">
    <name type="scientific">viral metagenome</name>
    <dbReference type="NCBI Taxonomy" id="1070528"/>
    <lineage>
        <taxon>unclassified sequences</taxon>
        <taxon>metagenomes</taxon>
        <taxon>organismal metagenomes</taxon>
    </lineage>
</organism>
<dbReference type="EMBL" id="MT144129">
    <property type="protein sequence ID" value="QJA49304.1"/>
    <property type="molecule type" value="Genomic_DNA"/>
</dbReference>
<dbReference type="AlphaFoldDB" id="A0A6H1ZP11"/>
<name>A0A6H1ZP11_9ZZZZ</name>
<protein>
    <submittedName>
        <fullName evidence="1">Uncharacterized protein</fullName>
    </submittedName>
</protein>
<dbReference type="EMBL" id="MT142425">
    <property type="protein sequence ID" value="QJA80506.1"/>
    <property type="molecule type" value="Genomic_DNA"/>
</dbReference>
<evidence type="ECO:0000313" key="1">
    <source>
        <dbReference type="EMBL" id="QJA49304.1"/>
    </source>
</evidence>
<evidence type="ECO:0000313" key="3">
    <source>
        <dbReference type="EMBL" id="QJA84877.1"/>
    </source>
</evidence>
<gene>
    <name evidence="2" type="ORF">MM415A00702_0005</name>
    <name evidence="3" type="ORF">MM415B02335_0003</name>
    <name evidence="1" type="ORF">TM448A01288_0016</name>
    <name evidence="4" type="ORF">TM448B02364_0003</name>
</gene>
<reference evidence="1" key="1">
    <citation type="submission" date="2020-03" db="EMBL/GenBank/DDBJ databases">
        <title>The deep terrestrial virosphere.</title>
        <authorList>
            <person name="Holmfeldt K."/>
            <person name="Nilsson E."/>
            <person name="Simone D."/>
            <person name="Lopez-Fernandez M."/>
            <person name="Wu X."/>
            <person name="de Brujin I."/>
            <person name="Lundin D."/>
            <person name="Andersson A."/>
            <person name="Bertilsson S."/>
            <person name="Dopson M."/>
        </authorList>
    </citation>
    <scope>NUCLEOTIDE SEQUENCE</scope>
    <source>
        <strain evidence="2">MM415A00702</strain>
        <strain evidence="3">MM415B02335</strain>
        <strain evidence="1">TM448A01288</strain>
        <strain evidence="4">TM448B02364</strain>
    </source>
</reference>
<evidence type="ECO:0000313" key="4">
    <source>
        <dbReference type="EMBL" id="QJI01221.1"/>
    </source>
</evidence>